<dbReference type="PROSITE" id="PS51409">
    <property type="entry name" value="ARGINASE_2"/>
    <property type="match status" value="1"/>
</dbReference>
<dbReference type="PIRSF" id="PIRSF036979">
    <property type="entry name" value="Arginase"/>
    <property type="match status" value="1"/>
</dbReference>
<keyword evidence="5" id="KW-1185">Reference proteome</keyword>
<dbReference type="EMBL" id="CP102480">
    <property type="protein sequence ID" value="UUX50539.1"/>
    <property type="molecule type" value="Genomic_DNA"/>
</dbReference>
<dbReference type="KEGG" id="naci:NUH88_02340"/>
<evidence type="ECO:0000313" key="4">
    <source>
        <dbReference type="EMBL" id="UUX50539.1"/>
    </source>
</evidence>
<name>A0A9J7ASC1_9PROT</name>
<dbReference type="PANTHER" id="PTHR11358">
    <property type="entry name" value="ARGINASE/AGMATINASE"/>
    <property type="match status" value="1"/>
</dbReference>
<organism evidence="4 5">
    <name type="scientific">Nisaea acidiphila</name>
    <dbReference type="NCBI Taxonomy" id="1862145"/>
    <lineage>
        <taxon>Bacteria</taxon>
        <taxon>Pseudomonadati</taxon>
        <taxon>Pseudomonadota</taxon>
        <taxon>Alphaproteobacteria</taxon>
        <taxon>Rhodospirillales</taxon>
        <taxon>Thalassobaculaceae</taxon>
        <taxon>Nisaea</taxon>
    </lineage>
</organism>
<sequence length="322" mass="33981">MTDKPDLGALFGATPAETFLGIEKCSDPSRAEGSSAFIGAPGATPYGSVGAYCRNAPDALRKATSSLTANVDRHNFDLGGPIFPTGSRRAVDCGNLPFDEADFARNREVISDTVRKVVGSSAVPILVGGDDSVPIPMLDALAATGERYTVLQIDAHIDWRRNHMGEEYGLSSTMRRASEMPHIERILQVGARGIGSAHTDDYQDAVAWGARFFTAHDIHRDGIAPVLDLIPEGTEIVVCTDVDALDPSLVPGVIGRTPGGLAYHHVLDLFKGAAERGNIAAMDFVEYVPEADIDGLGALTTAGLIAAAMGLIARQDSHSGET</sequence>
<accession>A0A9J7ASC1</accession>
<dbReference type="GO" id="GO:0046872">
    <property type="term" value="F:metal ion binding"/>
    <property type="evidence" value="ECO:0007669"/>
    <property type="project" value="UniProtKB-KW"/>
</dbReference>
<dbReference type="GO" id="GO:0033389">
    <property type="term" value="P:putrescine biosynthetic process from arginine, via agmatine"/>
    <property type="evidence" value="ECO:0007669"/>
    <property type="project" value="TreeGrafter"/>
</dbReference>
<dbReference type="InterPro" id="IPR006035">
    <property type="entry name" value="Ureohydrolase"/>
</dbReference>
<dbReference type="RefSeq" id="WP_257769722.1">
    <property type="nucleotide sequence ID" value="NZ_CP102480.1"/>
</dbReference>
<dbReference type="AlphaFoldDB" id="A0A9J7ASC1"/>
<dbReference type="SUPFAM" id="SSF52768">
    <property type="entry name" value="Arginase/deacetylase"/>
    <property type="match status" value="1"/>
</dbReference>
<protein>
    <submittedName>
        <fullName evidence="4">Arginase family protein</fullName>
    </submittedName>
</protein>
<proteinExistence type="inferred from homology"/>
<dbReference type="Gene3D" id="3.40.800.10">
    <property type="entry name" value="Ureohydrolase domain"/>
    <property type="match status" value="1"/>
</dbReference>
<dbReference type="GO" id="GO:0008783">
    <property type="term" value="F:agmatinase activity"/>
    <property type="evidence" value="ECO:0007669"/>
    <property type="project" value="TreeGrafter"/>
</dbReference>
<dbReference type="PANTHER" id="PTHR11358:SF26">
    <property type="entry name" value="GUANIDINO ACID HYDROLASE, MITOCHONDRIAL"/>
    <property type="match status" value="1"/>
</dbReference>
<evidence type="ECO:0000256" key="2">
    <source>
        <dbReference type="ARBA" id="ARBA00022801"/>
    </source>
</evidence>
<dbReference type="InterPro" id="IPR023696">
    <property type="entry name" value="Ureohydrolase_dom_sf"/>
</dbReference>
<keyword evidence="1" id="KW-0479">Metal-binding</keyword>
<dbReference type="Proteomes" id="UP001060336">
    <property type="component" value="Chromosome"/>
</dbReference>
<dbReference type="Pfam" id="PF00491">
    <property type="entry name" value="Arginase"/>
    <property type="match status" value="1"/>
</dbReference>
<comment type="similarity">
    <text evidence="3">Belongs to the arginase family.</text>
</comment>
<gene>
    <name evidence="4" type="ORF">NUH88_02340</name>
</gene>
<keyword evidence="2" id="KW-0378">Hydrolase</keyword>
<evidence type="ECO:0000313" key="5">
    <source>
        <dbReference type="Proteomes" id="UP001060336"/>
    </source>
</evidence>
<reference evidence="4" key="1">
    <citation type="submission" date="2022-08" db="EMBL/GenBank/DDBJ databases">
        <title>Nisaea acidiphila sp. nov., isolated from a marine algal debris and emended description of the genus Nisaea Urios et al. 2008.</title>
        <authorList>
            <person name="Kwon K."/>
        </authorList>
    </citation>
    <scope>NUCLEOTIDE SEQUENCE</scope>
    <source>
        <strain evidence="4">MEBiC11861</strain>
    </source>
</reference>
<evidence type="ECO:0000256" key="1">
    <source>
        <dbReference type="ARBA" id="ARBA00022723"/>
    </source>
</evidence>
<evidence type="ECO:0000256" key="3">
    <source>
        <dbReference type="PROSITE-ProRule" id="PRU00742"/>
    </source>
</evidence>